<gene>
    <name evidence="1" type="ORF">OUY22_00085</name>
</gene>
<evidence type="ECO:0000313" key="2">
    <source>
        <dbReference type="Proteomes" id="UP001144036"/>
    </source>
</evidence>
<dbReference type="InterPro" id="IPR007839">
    <property type="entry name" value="GTP_CycHdrlase_3"/>
</dbReference>
<keyword evidence="2" id="KW-1185">Reference proteome</keyword>
<dbReference type="InterPro" id="IPR043128">
    <property type="entry name" value="Rev_trsase/Diguanyl_cyclase"/>
</dbReference>
<proteinExistence type="predicted"/>
<accession>A0ABT4S4H3</accession>
<dbReference type="Proteomes" id="UP001144036">
    <property type="component" value="Unassembled WGS sequence"/>
</dbReference>
<dbReference type="Pfam" id="PF05165">
    <property type="entry name" value="GCH_III"/>
    <property type="match status" value="1"/>
</dbReference>
<dbReference type="EC" id="3.5.4.29" evidence="1"/>
<reference evidence="1" key="1">
    <citation type="submission" date="2022-11" db="EMBL/GenBank/DDBJ databases">
        <title>Nonomuraea corallina sp. nov., a new species of the genus Nonomuraea isolated from sea side sediment in Thai sea.</title>
        <authorList>
            <person name="Ngamcharungchit C."/>
            <person name="Matsumoto A."/>
            <person name="Suriyachadkun C."/>
            <person name="Panbangred W."/>
            <person name="Inahashi Y."/>
            <person name="Intra B."/>
        </authorList>
    </citation>
    <scope>NUCLEOTIDE SEQUENCE</scope>
    <source>
        <strain evidence="1">MCN248</strain>
    </source>
</reference>
<dbReference type="Gene3D" id="3.30.70.270">
    <property type="match status" value="1"/>
</dbReference>
<organism evidence="1 2">
    <name type="scientific">Nonomuraea corallina</name>
    <dbReference type="NCBI Taxonomy" id="2989783"/>
    <lineage>
        <taxon>Bacteria</taxon>
        <taxon>Bacillati</taxon>
        <taxon>Actinomycetota</taxon>
        <taxon>Actinomycetes</taxon>
        <taxon>Streptosporangiales</taxon>
        <taxon>Streptosporangiaceae</taxon>
        <taxon>Nonomuraea</taxon>
    </lineage>
</organism>
<comment type="caution">
    <text evidence="1">The sequence shown here is derived from an EMBL/GenBank/DDBJ whole genome shotgun (WGS) entry which is preliminary data.</text>
</comment>
<name>A0ABT4S4H3_9ACTN</name>
<dbReference type="EMBL" id="JAPNNL010000001">
    <property type="protein sequence ID" value="MDA0631800.1"/>
    <property type="molecule type" value="Genomic_DNA"/>
</dbReference>
<keyword evidence="1" id="KW-0378">Hydrolase</keyword>
<protein>
    <submittedName>
        <fullName evidence="1">GTP cyclohydrolase IIa</fullName>
        <ecNumber evidence="1">3.5.4.29</ecNumber>
    </submittedName>
</protein>
<dbReference type="GO" id="GO:0043740">
    <property type="term" value="F:GTP cyclohydrolase IIa activity"/>
    <property type="evidence" value="ECO:0007669"/>
    <property type="project" value="UniProtKB-EC"/>
</dbReference>
<dbReference type="RefSeq" id="WP_270152472.1">
    <property type="nucleotide sequence ID" value="NZ_JAPNNL010000001.1"/>
</dbReference>
<sequence length="429" mass="45866">MTPDLTIGVVGPHDLVERVMLMGHAAAPLPCRLVAAAYRDEQEAPDKVTRLGPGVDACLFASPVPYDLARRSGVLTMPATYVQVGGAAMMAALAKAALDPRFDPQRVSVDVVSRADVEEAYTDLGIPAADVHSRDEPGATGTIAAYHERLTRQGTTTGALTCLPAVAERLQAAGVPVIRVRPTSAAIRTALHTAALLGAHHRLEESQLTVVLVEVPTLREPVRRAAPRYWRDELRLSLHRLLVQESNRISATVWPIDDHSYLVTATRGSIAAATDGFRVLPFAARIRDELGLAVEVGVGMGRTTHDAESHARAALARTQAGKQAQGFAVDREGRALIPAPRMPPAGAAALKPKGVEVLSRLAAKLEGGDTVVDAEGAGKMLGVTPRTARRLLRTLVDEGLAWPLPPNRTPQPGRPRQLYRLIVEKLGPR</sequence>
<evidence type="ECO:0000313" key="1">
    <source>
        <dbReference type="EMBL" id="MDA0631800.1"/>
    </source>
</evidence>